<feature type="chain" id="PRO_5045678719" evidence="2">
    <location>
        <begin position="25"/>
        <end position="404"/>
    </location>
</feature>
<proteinExistence type="predicted"/>
<dbReference type="Proteomes" id="UP000787672">
    <property type="component" value="Unassembled WGS sequence"/>
</dbReference>
<dbReference type="EMBL" id="JAHLQN010000001">
    <property type="protein sequence ID" value="MBU5625771.1"/>
    <property type="molecule type" value="Genomic_DNA"/>
</dbReference>
<dbReference type="RefSeq" id="WP_216558167.1">
    <property type="nucleotide sequence ID" value="NZ_JAHLQN010000001.1"/>
</dbReference>
<keyword evidence="2" id="KW-0732">Signal</keyword>
<evidence type="ECO:0000313" key="5">
    <source>
        <dbReference type="Proteomes" id="UP000787672"/>
    </source>
</evidence>
<evidence type="ECO:0000259" key="3">
    <source>
        <dbReference type="PROSITE" id="PS51272"/>
    </source>
</evidence>
<organism evidence="4 5">
    <name type="scientific">Dysosmobacter acutus</name>
    <dbReference type="NCBI Taxonomy" id="2841504"/>
    <lineage>
        <taxon>Bacteria</taxon>
        <taxon>Bacillati</taxon>
        <taxon>Bacillota</taxon>
        <taxon>Clostridia</taxon>
        <taxon>Eubacteriales</taxon>
        <taxon>Oscillospiraceae</taxon>
        <taxon>Dysosmobacter</taxon>
    </lineage>
</organism>
<evidence type="ECO:0000256" key="2">
    <source>
        <dbReference type="SAM" id="SignalP"/>
    </source>
</evidence>
<comment type="caution">
    <text evidence="4">The sequence shown here is derived from an EMBL/GenBank/DDBJ whole genome shotgun (WGS) entry which is preliminary data.</text>
</comment>
<feature type="domain" description="SLH" evidence="3">
    <location>
        <begin position="158"/>
        <end position="222"/>
    </location>
</feature>
<feature type="domain" description="SLH" evidence="3">
    <location>
        <begin position="36"/>
        <end position="99"/>
    </location>
</feature>
<reference evidence="4 5" key="1">
    <citation type="submission" date="2021-06" db="EMBL/GenBank/DDBJ databases">
        <authorList>
            <person name="Sun Q."/>
            <person name="Li D."/>
        </authorList>
    </citation>
    <scope>NUCLEOTIDE SEQUENCE [LARGE SCALE GENOMIC DNA]</scope>
    <source>
        <strain evidence="4 5">MSJ-2</strain>
    </source>
</reference>
<keyword evidence="5" id="KW-1185">Reference proteome</keyword>
<accession>A0ABS6F653</accession>
<sequence length="404" mass="44220">MKKARLTALILALVLAMSTVSAFAYSSNALLPRQKSYDKPFADVKGTWCESYVQTVYEAGLMQGKTASSFDSRSQLTNGQIVVICARLHKLLSGGGDTWAAGETWYAPYYDYFASVTYGGYYTAAELKSDLYPPEEPCPRYAFVWALSEALSSADVTLPTLNQVSVLPDTIDPDILSFYNAGIVNGKDKYGSFDEFGTLTRGEAAAMLARIIDPAQRLTFTLTAFDLSRDVLGVKGDTVLATVQDLSYTADQIAYGLVNNLIVMKLSDGVLPPMSIVAGEYVCYEASLTLLARQKGISLSTEEINAAKEDGRLMAGYMGVSQAGWAQENQDYLLLSALSQYYYDHYAASADDISYLDRLQADLTALEDSLTAQYTDALKSLSASAVYQRAAESPLRYLYSYLFE</sequence>
<feature type="signal peptide" evidence="2">
    <location>
        <begin position="1"/>
        <end position="24"/>
    </location>
</feature>
<name>A0ABS6F653_9FIRM</name>
<dbReference type="InterPro" id="IPR001119">
    <property type="entry name" value="SLH_dom"/>
</dbReference>
<evidence type="ECO:0000256" key="1">
    <source>
        <dbReference type="ARBA" id="ARBA00022737"/>
    </source>
</evidence>
<evidence type="ECO:0000313" key="4">
    <source>
        <dbReference type="EMBL" id="MBU5625771.1"/>
    </source>
</evidence>
<dbReference type="Pfam" id="PF00395">
    <property type="entry name" value="SLH"/>
    <property type="match status" value="1"/>
</dbReference>
<dbReference type="PROSITE" id="PS51272">
    <property type="entry name" value="SLH"/>
    <property type="match status" value="2"/>
</dbReference>
<gene>
    <name evidence="4" type="ORF">KQI82_02330</name>
</gene>
<protein>
    <submittedName>
        <fullName evidence="4">S-layer homology domain-containing protein</fullName>
    </submittedName>
</protein>
<keyword evidence="1" id="KW-0677">Repeat</keyword>